<proteinExistence type="predicted"/>
<dbReference type="Proteomes" id="UP001230268">
    <property type="component" value="Unassembled WGS sequence"/>
</dbReference>
<accession>A0AAD8PFG3</accession>
<gene>
    <name evidence="1" type="ORF">BgAZ_102680</name>
</gene>
<organism evidence="1 2">
    <name type="scientific">Babesia gibsoni</name>
    <dbReference type="NCBI Taxonomy" id="33632"/>
    <lineage>
        <taxon>Eukaryota</taxon>
        <taxon>Sar</taxon>
        <taxon>Alveolata</taxon>
        <taxon>Apicomplexa</taxon>
        <taxon>Aconoidasida</taxon>
        <taxon>Piroplasmida</taxon>
        <taxon>Babesiidae</taxon>
        <taxon>Babesia</taxon>
    </lineage>
</organism>
<reference evidence="1" key="1">
    <citation type="submission" date="2023-08" db="EMBL/GenBank/DDBJ databases">
        <title>Draft sequence of the Babesia gibsoni genome.</title>
        <authorList>
            <person name="Yamagishi J.Y."/>
            <person name="Xuan X.X."/>
        </authorList>
    </citation>
    <scope>NUCLEOTIDE SEQUENCE</scope>
    <source>
        <strain evidence="1">Azabu</strain>
    </source>
</reference>
<comment type="caution">
    <text evidence="1">The sequence shown here is derived from an EMBL/GenBank/DDBJ whole genome shotgun (WGS) entry which is preliminary data.</text>
</comment>
<sequence>MKNESRVIFSKICRLPSNYANKSIFKNHLGESPQTLLRQVAESKVTSLSPIDTAAILKSLIEGTNYKGISELRKYPLYRPVAKKLVDSIECYRQELLSYFVLQFYKLHDIQAIKALSRLFLQREAWKSQNLSQLVEFLYYLAHHIPKEIRASETVNAEQLLLPEKEEPTEDVNVYCEILLQLQGEVLRKVKDLRDTTLLYKLITSLSNLPKTKYTSEILASIKDIVKVELEKNNWSGKHLKRVIVALIDLKLVDSYMLTSILRTLEYNQDSFDSCDIKDLLEALDIFDIQACNTYISLRDKLEIANHIRGKMKSLEI</sequence>
<dbReference type="AlphaFoldDB" id="A0AAD8PFG3"/>
<protein>
    <submittedName>
        <fullName evidence="1">Uncharacterized protein</fullName>
    </submittedName>
</protein>
<evidence type="ECO:0000313" key="2">
    <source>
        <dbReference type="Proteomes" id="UP001230268"/>
    </source>
</evidence>
<name>A0AAD8PFG3_BABGI</name>
<evidence type="ECO:0000313" key="1">
    <source>
        <dbReference type="EMBL" id="KAK1444362.1"/>
    </source>
</evidence>
<keyword evidence="2" id="KW-1185">Reference proteome</keyword>
<dbReference type="EMBL" id="JAVEPI010000001">
    <property type="protein sequence ID" value="KAK1444362.1"/>
    <property type="molecule type" value="Genomic_DNA"/>
</dbReference>